<dbReference type="InterPro" id="IPR001611">
    <property type="entry name" value="Leu-rich_rpt"/>
</dbReference>
<keyword evidence="1" id="KW-0433">Leucine-rich repeat</keyword>
<keyword evidence="2" id="KW-0677">Repeat</keyword>
<dbReference type="InterPro" id="IPR050333">
    <property type="entry name" value="SLRP"/>
</dbReference>
<dbReference type="SUPFAM" id="SSF52058">
    <property type="entry name" value="L domain-like"/>
    <property type="match status" value="1"/>
</dbReference>
<dbReference type="Proteomes" id="UP000075885">
    <property type="component" value="Unassembled WGS sequence"/>
</dbReference>
<dbReference type="InterPro" id="IPR032675">
    <property type="entry name" value="LRR_dom_sf"/>
</dbReference>
<accession>A0A182P5X4</accession>
<dbReference type="Gene3D" id="3.80.10.10">
    <property type="entry name" value="Ribonuclease Inhibitor"/>
    <property type="match status" value="2"/>
</dbReference>
<dbReference type="Pfam" id="PF13855">
    <property type="entry name" value="LRR_8"/>
    <property type="match status" value="1"/>
</dbReference>
<dbReference type="PANTHER" id="PTHR45712">
    <property type="entry name" value="AGAP008170-PA"/>
    <property type="match status" value="1"/>
</dbReference>
<reference evidence="3" key="2">
    <citation type="submission" date="2020-05" db="UniProtKB">
        <authorList>
            <consortium name="EnsemblMetazoa"/>
        </authorList>
    </citation>
    <scope>IDENTIFICATION</scope>
    <source>
        <strain evidence="3">Epiroticus2</strain>
    </source>
</reference>
<protein>
    <recommendedName>
        <fullName evidence="5">Leucine rich immune protein (Coil-less)</fullName>
    </recommendedName>
</protein>
<evidence type="ECO:0000256" key="2">
    <source>
        <dbReference type="ARBA" id="ARBA00022737"/>
    </source>
</evidence>
<dbReference type="STRING" id="199890.A0A182P5X4"/>
<dbReference type="PANTHER" id="PTHR45712:SF22">
    <property type="entry name" value="INSULIN-LIKE GROWTH FACTOR-BINDING PROTEIN COMPLEX ACID LABILE SUBUNIT"/>
    <property type="match status" value="1"/>
</dbReference>
<evidence type="ECO:0000313" key="4">
    <source>
        <dbReference type="Proteomes" id="UP000075885"/>
    </source>
</evidence>
<dbReference type="GO" id="GO:0005615">
    <property type="term" value="C:extracellular space"/>
    <property type="evidence" value="ECO:0007669"/>
    <property type="project" value="TreeGrafter"/>
</dbReference>
<evidence type="ECO:0008006" key="5">
    <source>
        <dbReference type="Google" id="ProtNLM"/>
    </source>
</evidence>
<evidence type="ECO:0000313" key="3">
    <source>
        <dbReference type="EnsemblMetazoa" id="AEPI002315-PA"/>
    </source>
</evidence>
<reference evidence="4" key="1">
    <citation type="submission" date="2013-03" db="EMBL/GenBank/DDBJ databases">
        <title>The Genome Sequence of Anopheles epiroticus epiroticus2.</title>
        <authorList>
            <consortium name="The Broad Institute Genomics Platform"/>
            <person name="Neafsey D.E."/>
            <person name="Howell P."/>
            <person name="Walker B."/>
            <person name="Young S.K."/>
            <person name="Zeng Q."/>
            <person name="Gargeya S."/>
            <person name="Fitzgerald M."/>
            <person name="Haas B."/>
            <person name="Abouelleil A."/>
            <person name="Allen A.W."/>
            <person name="Alvarado L."/>
            <person name="Arachchi H.M."/>
            <person name="Berlin A.M."/>
            <person name="Chapman S.B."/>
            <person name="Gainer-Dewar J."/>
            <person name="Goldberg J."/>
            <person name="Griggs A."/>
            <person name="Gujja S."/>
            <person name="Hansen M."/>
            <person name="Howarth C."/>
            <person name="Imamovic A."/>
            <person name="Ireland A."/>
            <person name="Larimer J."/>
            <person name="McCowan C."/>
            <person name="Murphy C."/>
            <person name="Pearson M."/>
            <person name="Poon T.W."/>
            <person name="Priest M."/>
            <person name="Roberts A."/>
            <person name="Saif S."/>
            <person name="Shea T."/>
            <person name="Sisk P."/>
            <person name="Sykes S."/>
            <person name="Wortman J."/>
            <person name="Nusbaum C."/>
            <person name="Birren B."/>
        </authorList>
    </citation>
    <scope>NUCLEOTIDE SEQUENCE [LARGE SCALE GENOMIC DNA]</scope>
    <source>
        <strain evidence="4">Epiroticus2</strain>
    </source>
</reference>
<keyword evidence="4" id="KW-1185">Reference proteome</keyword>
<dbReference type="AlphaFoldDB" id="A0A182P5X4"/>
<sequence length="357" mass="40842">MALKCCKLTPQICTLDSWNPYEEGYFVLDHLPPKQHMLRISNILVSSIEGEFLTEASRKLRGLIIEKSSALKYLFVTKNSTIEFITINDSQLNRMQFDRNDAVRSIYIQKSSLKEIPATVNNLKRLESLTIHEAYITVVNFNYFFGLASFKRLEVEVNSVSSLTGLFLLSNKTVLNTIKFRHNLLATFDFDQLKAYDQLEKLDISSNVLKSVAGNLTNSNLRNLFLGNNFLSVLDCCVWNEIGTLRALDIKHNQFRSVPSCLTIFPNVLLINLSFNRIEHVRMQDFKGLNKLHELNLAGNKITCFEFGNDITLPSLIHLQLQKTCLCHVNGSEEAQQRMPQLNIYFYNIIGELCNVC</sequence>
<organism evidence="3 4">
    <name type="scientific">Anopheles epiroticus</name>
    <dbReference type="NCBI Taxonomy" id="199890"/>
    <lineage>
        <taxon>Eukaryota</taxon>
        <taxon>Metazoa</taxon>
        <taxon>Ecdysozoa</taxon>
        <taxon>Arthropoda</taxon>
        <taxon>Hexapoda</taxon>
        <taxon>Insecta</taxon>
        <taxon>Pterygota</taxon>
        <taxon>Neoptera</taxon>
        <taxon>Endopterygota</taxon>
        <taxon>Diptera</taxon>
        <taxon>Nematocera</taxon>
        <taxon>Culicoidea</taxon>
        <taxon>Culicidae</taxon>
        <taxon>Anophelinae</taxon>
        <taxon>Anopheles</taxon>
    </lineage>
</organism>
<dbReference type="EnsemblMetazoa" id="AEPI002315-RA">
    <property type="protein sequence ID" value="AEPI002315-PA"/>
    <property type="gene ID" value="AEPI002315"/>
</dbReference>
<proteinExistence type="predicted"/>
<name>A0A182P5X4_9DIPT</name>
<dbReference type="VEuPathDB" id="VectorBase:AEPI002315"/>
<evidence type="ECO:0000256" key="1">
    <source>
        <dbReference type="ARBA" id="ARBA00022614"/>
    </source>
</evidence>